<comment type="caution">
    <text evidence="1">The sequence shown here is derived from an EMBL/GenBank/DDBJ whole genome shotgun (WGS) entry which is preliminary data.</text>
</comment>
<evidence type="ECO:0000313" key="1">
    <source>
        <dbReference type="EMBL" id="KAJ1890897.1"/>
    </source>
</evidence>
<keyword evidence="2" id="KW-1185">Reference proteome</keyword>
<proteinExistence type="predicted"/>
<dbReference type="Proteomes" id="UP001150581">
    <property type="component" value="Unassembled WGS sequence"/>
</dbReference>
<sequence>MFGLITRSLCVSIGYLYPAYKCFKLLRGGPEAIGPASGAGEQRDVVKGIIKYWIVMAAFTAVELVADTFMFWFPLKGMVKVSFVAWMVIPGINGAETIYDRVLEPYLVSHEQQLDVYFQQARAAAQRSTSSVSKTAYDKWVGYVQRTINNQNSYAESSSLQSPVSNRSSNTRSEDQSSAGYSGLTSLLKTVSQNMPQQASAAAGYLAGLSGIAEAPPTQADAVGKSTLTSVITSWVTAFSSHSLTEVPDDQRLRDIRSRKLQLQDMVSQLESSEQVIVAKSTPIVEVPETTKQSEATTEVVADAPKDPNEFEDDAVMVNDESRAENATGLHAEEPEKANVENNTAATDKKPATTSRRWFW</sequence>
<dbReference type="EMBL" id="JANBPG010001256">
    <property type="protein sequence ID" value="KAJ1890897.1"/>
    <property type="molecule type" value="Genomic_DNA"/>
</dbReference>
<protein>
    <submittedName>
        <fullName evidence="1">Uncharacterized protein</fullName>
    </submittedName>
</protein>
<organism evidence="1 2">
    <name type="scientific">Kickxella alabastrina</name>
    <dbReference type="NCBI Taxonomy" id="61397"/>
    <lineage>
        <taxon>Eukaryota</taxon>
        <taxon>Fungi</taxon>
        <taxon>Fungi incertae sedis</taxon>
        <taxon>Zoopagomycota</taxon>
        <taxon>Kickxellomycotina</taxon>
        <taxon>Kickxellomycetes</taxon>
        <taxon>Kickxellales</taxon>
        <taxon>Kickxellaceae</taxon>
        <taxon>Kickxella</taxon>
    </lineage>
</organism>
<evidence type="ECO:0000313" key="2">
    <source>
        <dbReference type="Proteomes" id="UP001150581"/>
    </source>
</evidence>
<reference evidence="1" key="1">
    <citation type="submission" date="2022-07" db="EMBL/GenBank/DDBJ databases">
        <title>Phylogenomic reconstructions and comparative analyses of Kickxellomycotina fungi.</title>
        <authorList>
            <person name="Reynolds N.K."/>
            <person name="Stajich J.E."/>
            <person name="Barry K."/>
            <person name="Grigoriev I.V."/>
            <person name="Crous P."/>
            <person name="Smith M.E."/>
        </authorList>
    </citation>
    <scope>NUCLEOTIDE SEQUENCE</scope>
    <source>
        <strain evidence="1">Benny 63K</strain>
    </source>
</reference>
<gene>
    <name evidence="1" type="ORF">LPJ66_007220</name>
</gene>
<accession>A0ACC1IA71</accession>
<name>A0ACC1IA71_9FUNG</name>